<keyword evidence="6" id="KW-1185">Reference proteome</keyword>
<dbReference type="InterPro" id="IPR035979">
    <property type="entry name" value="RBD_domain_sf"/>
</dbReference>
<feature type="domain" description="RRM" evidence="4">
    <location>
        <begin position="146"/>
        <end position="225"/>
    </location>
</feature>
<dbReference type="PROSITE" id="PS50102">
    <property type="entry name" value="RRM"/>
    <property type="match status" value="2"/>
</dbReference>
<dbReference type="PANTHER" id="PTHR48025:SF1">
    <property type="entry name" value="RRM DOMAIN-CONTAINING PROTEIN"/>
    <property type="match status" value="1"/>
</dbReference>
<dbReference type="Gene3D" id="3.30.70.330">
    <property type="match status" value="2"/>
</dbReference>
<dbReference type="OrthoDB" id="439808at2759"/>
<evidence type="ECO:0000259" key="4">
    <source>
        <dbReference type="PROSITE" id="PS50102"/>
    </source>
</evidence>
<evidence type="ECO:0000313" key="6">
    <source>
        <dbReference type="Proteomes" id="UP000274922"/>
    </source>
</evidence>
<sequence length="242" mass="26289">MSAQRINHHVDDHLKVYVGNLSFNTNNEELAETFSQAGTVTKAIVVTRNGRHRGYGFVTFDSEDAVARAVEQFNQTLLSDRKIAVEAAKPASETKPRAPRPPRAPRAAPATNGEEGAAANGEEGAPARTRPPRRSNYDPNAEQSTTTLFVANLPYSVDDEALSAVFTDRGYEVASAKVIVNRFTNRSKGFGFVEFANETEQKRALEALDGEMISERPIALKVAMVSQTPKAAEEAAPVEDQA</sequence>
<dbReference type="STRING" id="1555241.A0A4P9XE25"/>
<dbReference type="InterPro" id="IPR050502">
    <property type="entry name" value="Euk_RNA-bind_prot"/>
</dbReference>
<proteinExistence type="predicted"/>
<dbReference type="GO" id="GO:0003729">
    <property type="term" value="F:mRNA binding"/>
    <property type="evidence" value="ECO:0007669"/>
    <property type="project" value="TreeGrafter"/>
</dbReference>
<reference evidence="6" key="1">
    <citation type="journal article" date="2018" name="Nat. Microbiol.">
        <title>Leveraging single-cell genomics to expand the fungal tree of life.</title>
        <authorList>
            <person name="Ahrendt S.R."/>
            <person name="Quandt C.A."/>
            <person name="Ciobanu D."/>
            <person name="Clum A."/>
            <person name="Salamov A."/>
            <person name="Andreopoulos B."/>
            <person name="Cheng J.F."/>
            <person name="Woyke T."/>
            <person name="Pelin A."/>
            <person name="Henrissat B."/>
            <person name="Reynolds N.K."/>
            <person name="Benny G.L."/>
            <person name="Smith M.E."/>
            <person name="James T.Y."/>
            <person name="Grigoriev I.V."/>
        </authorList>
    </citation>
    <scope>NUCLEOTIDE SEQUENCE [LARGE SCALE GENOMIC DNA]</scope>
    <source>
        <strain evidence="6">ATCC 52028</strain>
    </source>
</reference>
<feature type="compositionally biased region" description="Low complexity" evidence="3">
    <location>
        <begin position="105"/>
        <end position="127"/>
    </location>
</feature>
<protein>
    <recommendedName>
        <fullName evidence="4">RRM domain-containing protein</fullName>
    </recommendedName>
</protein>
<feature type="region of interest" description="Disordered" evidence="3">
    <location>
        <begin position="87"/>
        <end position="141"/>
    </location>
</feature>
<evidence type="ECO:0000256" key="2">
    <source>
        <dbReference type="PROSITE-ProRule" id="PRU00176"/>
    </source>
</evidence>
<gene>
    <name evidence="5" type="ORF">CXG81DRAFT_9102</name>
</gene>
<dbReference type="InterPro" id="IPR012677">
    <property type="entry name" value="Nucleotide-bd_a/b_plait_sf"/>
</dbReference>
<name>A0A4P9XE25_9FUNG</name>
<dbReference type="SUPFAM" id="SSF54928">
    <property type="entry name" value="RNA-binding domain, RBD"/>
    <property type="match status" value="2"/>
</dbReference>
<dbReference type="GO" id="GO:0005634">
    <property type="term" value="C:nucleus"/>
    <property type="evidence" value="ECO:0007669"/>
    <property type="project" value="TreeGrafter"/>
</dbReference>
<dbReference type="Proteomes" id="UP000274922">
    <property type="component" value="Unassembled WGS sequence"/>
</dbReference>
<dbReference type="InterPro" id="IPR003954">
    <property type="entry name" value="RRM_euk-type"/>
</dbReference>
<dbReference type="Pfam" id="PF00076">
    <property type="entry name" value="RRM_1"/>
    <property type="match status" value="2"/>
</dbReference>
<dbReference type="PANTHER" id="PTHR48025">
    <property type="entry name" value="OS02G0815200 PROTEIN"/>
    <property type="match status" value="1"/>
</dbReference>
<dbReference type="CDD" id="cd00590">
    <property type="entry name" value="RRM_SF"/>
    <property type="match status" value="1"/>
</dbReference>
<evidence type="ECO:0000256" key="1">
    <source>
        <dbReference type="ARBA" id="ARBA00022884"/>
    </source>
</evidence>
<evidence type="ECO:0000256" key="3">
    <source>
        <dbReference type="SAM" id="MobiDB-lite"/>
    </source>
</evidence>
<accession>A0A4P9XE25</accession>
<dbReference type="InterPro" id="IPR000504">
    <property type="entry name" value="RRM_dom"/>
</dbReference>
<organism evidence="5 6">
    <name type="scientific">Caulochytrium protostelioides</name>
    <dbReference type="NCBI Taxonomy" id="1555241"/>
    <lineage>
        <taxon>Eukaryota</taxon>
        <taxon>Fungi</taxon>
        <taxon>Fungi incertae sedis</taxon>
        <taxon>Chytridiomycota</taxon>
        <taxon>Chytridiomycota incertae sedis</taxon>
        <taxon>Chytridiomycetes</taxon>
        <taxon>Caulochytriales</taxon>
        <taxon>Caulochytriaceae</taxon>
        <taxon>Caulochytrium</taxon>
    </lineage>
</organism>
<evidence type="ECO:0000313" key="5">
    <source>
        <dbReference type="EMBL" id="RKP03784.1"/>
    </source>
</evidence>
<dbReference type="SMART" id="SM00360">
    <property type="entry name" value="RRM"/>
    <property type="match status" value="2"/>
</dbReference>
<keyword evidence="1 2" id="KW-0694">RNA-binding</keyword>
<dbReference type="SMART" id="SM00361">
    <property type="entry name" value="RRM_1"/>
    <property type="match status" value="2"/>
</dbReference>
<feature type="domain" description="RRM" evidence="4">
    <location>
        <begin position="14"/>
        <end position="90"/>
    </location>
</feature>
<dbReference type="EMBL" id="ML014118">
    <property type="protein sequence ID" value="RKP03784.1"/>
    <property type="molecule type" value="Genomic_DNA"/>
</dbReference>
<dbReference type="AlphaFoldDB" id="A0A4P9XE25"/>